<keyword evidence="6" id="KW-1185">Reference proteome</keyword>
<evidence type="ECO:0000259" key="4">
    <source>
        <dbReference type="PROSITE" id="PS00662"/>
    </source>
</evidence>
<protein>
    <submittedName>
        <fullName evidence="5">Flp pilus assembly complex ATPase component TadA</fullName>
    </submittedName>
</protein>
<name>A0ABS9GYY2_9BACL</name>
<accession>A0ABS9GYY2</accession>
<dbReference type="Pfam" id="PF00437">
    <property type="entry name" value="T2SSE"/>
    <property type="match status" value="1"/>
</dbReference>
<gene>
    <name evidence="5" type="primary">tadA</name>
    <name evidence="5" type="ORF">L2716_09130</name>
</gene>
<feature type="domain" description="Bacterial type II secretion system protein E" evidence="4">
    <location>
        <begin position="206"/>
        <end position="220"/>
    </location>
</feature>
<dbReference type="InterPro" id="IPR001482">
    <property type="entry name" value="T2SS/T4SS_dom"/>
</dbReference>
<comment type="similarity">
    <text evidence="1">Belongs to the GSP E family.</text>
</comment>
<evidence type="ECO:0000313" key="5">
    <source>
        <dbReference type="EMBL" id="MCF6137889.1"/>
    </source>
</evidence>
<dbReference type="Proteomes" id="UP001649381">
    <property type="component" value="Unassembled WGS sequence"/>
</dbReference>
<evidence type="ECO:0000256" key="2">
    <source>
        <dbReference type="ARBA" id="ARBA00022741"/>
    </source>
</evidence>
<evidence type="ECO:0000313" key="6">
    <source>
        <dbReference type="Proteomes" id="UP001649381"/>
    </source>
</evidence>
<dbReference type="CDD" id="cd01129">
    <property type="entry name" value="PulE-GspE-like"/>
    <property type="match status" value="1"/>
</dbReference>
<organism evidence="5 6">
    <name type="scientific">Pseudalkalibacillus berkeleyi</name>
    <dbReference type="NCBI Taxonomy" id="1069813"/>
    <lineage>
        <taxon>Bacteria</taxon>
        <taxon>Bacillati</taxon>
        <taxon>Bacillota</taxon>
        <taxon>Bacilli</taxon>
        <taxon>Bacillales</taxon>
        <taxon>Fictibacillaceae</taxon>
        <taxon>Pseudalkalibacillus</taxon>
    </lineage>
</organism>
<keyword evidence="3" id="KW-0067">ATP-binding</keyword>
<dbReference type="PANTHER" id="PTHR30258:SF2">
    <property type="entry name" value="COMG OPERON PROTEIN 1"/>
    <property type="match status" value="1"/>
</dbReference>
<dbReference type="SUPFAM" id="SSF52540">
    <property type="entry name" value="P-loop containing nucleoside triphosphate hydrolases"/>
    <property type="match status" value="1"/>
</dbReference>
<dbReference type="InterPro" id="IPR003593">
    <property type="entry name" value="AAA+_ATPase"/>
</dbReference>
<keyword evidence="2" id="KW-0547">Nucleotide-binding</keyword>
<dbReference type="EMBL" id="JAKIJS010000001">
    <property type="protein sequence ID" value="MCF6137889.1"/>
    <property type="molecule type" value="Genomic_DNA"/>
</dbReference>
<dbReference type="NCBIfam" id="NF041000">
    <property type="entry name" value="ATPase_ComGA"/>
    <property type="match status" value="1"/>
</dbReference>
<evidence type="ECO:0000256" key="1">
    <source>
        <dbReference type="ARBA" id="ARBA00006611"/>
    </source>
</evidence>
<comment type="caution">
    <text evidence="5">The sequence shown here is derived from an EMBL/GenBank/DDBJ whole genome shotgun (WGS) entry which is preliminary data.</text>
</comment>
<proteinExistence type="inferred from homology"/>
<dbReference type="InterPro" id="IPR027417">
    <property type="entry name" value="P-loop_NTPase"/>
</dbReference>
<evidence type="ECO:0000256" key="3">
    <source>
        <dbReference type="ARBA" id="ARBA00022840"/>
    </source>
</evidence>
<dbReference type="InterPro" id="IPR047667">
    <property type="entry name" value="ATPase_ComGA"/>
</dbReference>
<dbReference type="SMART" id="SM00382">
    <property type="entry name" value="AAA"/>
    <property type="match status" value="1"/>
</dbReference>
<reference evidence="5 6" key="1">
    <citation type="submission" date="2022-01" db="EMBL/GenBank/DDBJ databases">
        <title>Alkalihalobacillus sp. EGI L200015, a novel bacterium isolated from a salt lake sediment.</title>
        <authorList>
            <person name="Gao L."/>
            <person name="Fang B.-Z."/>
            <person name="Li W.-J."/>
        </authorList>
    </citation>
    <scope>NUCLEOTIDE SEQUENCE [LARGE SCALE GENOMIC DNA]</scope>
    <source>
        <strain evidence="5 6">KCTC 12718</strain>
    </source>
</reference>
<dbReference type="PANTHER" id="PTHR30258">
    <property type="entry name" value="TYPE II SECRETION SYSTEM PROTEIN GSPE-RELATED"/>
    <property type="match status" value="1"/>
</dbReference>
<dbReference type="PROSITE" id="PS00662">
    <property type="entry name" value="T2SP_E"/>
    <property type="match status" value="1"/>
</dbReference>
<dbReference type="Gene3D" id="3.30.450.90">
    <property type="match status" value="1"/>
</dbReference>
<dbReference type="Gene3D" id="3.40.50.300">
    <property type="entry name" value="P-loop containing nucleotide triphosphate hydrolases"/>
    <property type="match status" value="1"/>
</dbReference>
<sequence>MEINVESKSEKLITKALTLKATDLHVIPRLNTTTIQARIDQRLFTLEEIPLSQSTRLISHFKFLAGMDIGEKRRPQNGSIHHYLASSGNVHLRLSTLPSAYNEALAIRILPQETSNQYEHLTIFPKPLKKIYELLNKQQGLLLFVGPTGSGKTTLLYSLLKQAQIQSKRQIITLEDPIEKRVDHFLQIEINEPAGVTYLDGFKSILRHDPDVIMIGEIRDESTAHLAIRAALTGHLVLSTLHAKDTISCLYRLLEFGVKFEEMHQTLLGVVSQQLCDLVCPYCGSECSIQCLVRRKQRRTGVYETLCGSQLNDVMKTILNNSGEDVYFPKMNDYLKRAMAMGYIPLSQTTSYKGFPYEKA</sequence>